<evidence type="ECO:0000313" key="3">
    <source>
        <dbReference type="Proteomes" id="UP000310374"/>
    </source>
</evidence>
<proteinExistence type="predicted"/>
<dbReference type="PANTHER" id="PTHR31591:SF7">
    <property type="entry name" value="DUF1749-DOMAIN-CONTAINING PROTEIN"/>
    <property type="match status" value="1"/>
</dbReference>
<dbReference type="Pfam" id="PF08538">
    <property type="entry name" value="DUF1749"/>
    <property type="match status" value="1"/>
</dbReference>
<dbReference type="InterPro" id="IPR013744">
    <property type="entry name" value="SidJ"/>
</dbReference>
<feature type="region of interest" description="Disordered" evidence="1">
    <location>
        <begin position="480"/>
        <end position="535"/>
    </location>
</feature>
<dbReference type="InterPro" id="IPR029058">
    <property type="entry name" value="AB_hydrolase_fold"/>
</dbReference>
<sequence length="595" mass="61989">MSTQGPSSTSGTLHHVAPVSAFEVTPTTSTQSPNLLLWIGGLTDTYHSVDYVYKLASSLPPTWSLAQANLSSAGSGFGIASLTQDCNEISSLVSYFKNNGKQKVVIMGHSTGCQDCLHYFASEDKRGDRAKVDGVILQAPVSDREAMVKDMDKKDYDGACKMAEDWVKEGKGEHILPLNVTADMFGRNPLSARRWVALACQGGEDDYFSSDLPDSRLQSTFGKVDKPLLILYGEEDEYVPDHVDRKALVNKWIPFVKGKVDEQSKELLGGASHNLNGDDEEVADELIKREGLELGGGALGLAVLELLLTKASLGEGSGVWVEAEKDLLVAERVLLLDVGALLDGTTLGGAEDRLNLSGVDELDNVGLGDRVLGKEEVLLEGRGLGGGAVDLVKGLESGRGPDDETAEVTTRGELEEVHGEDGASLHTGDVAEGSNELLAILAGVVDNEGTTALAVAAVSQLTLTGAELLGSLDLLEVSTGTDGLEEGDGSGGLGDGGVAEGGRVDDKRNLRNGGDLVTTGHQEGGGGRGSNGRGGSETLLAKVDLLLPLAPDLGGGEHATGTAHVTEGGLTGTVSTTTGDTGDTGNSTAWREERC</sequence>
<feature type="region of interest" description="Disordered" evidence="1">
    <location>
        <begin position="557"/>
        <end position="595"/>
    </location>
</feature>
<dbReference type="PANTHER" id="PTHR31591">
    <property type="entry name" value="UPF0613 PROTEIN PB24D3.06C"/>
    <property type="match status" value="1"/>
</dbReference>
<comment type="caution">
    <text evidence="2">The sequence shown here is derived from an EMBL/GenBank/DDBJ whole genome shotgun (WGS) entry which is preliminary data.</text>
</comment>
<feature type="compositionally biased region" description="Gly residues" evidence="1">
    <location>
        <begin position="522"/>
        <end position="535"/>
    </location>
</feature>
<evidence type="ECO:0000256" key="1">
    <source>
        <dbReference type="SAM" id="MobiDB-lite"/>
    </source>
</evidence>
<dbReference type="AlphaFoldDB" id="A0AB74K3W2"/>
<dbReference type="SUPFAM" id="SSF53474">
    <property type="entry name" value="alpha/beta-Hydrolases"/>
    <property type="match status" value="1"/>
</dbReference>
<dbReference type="Gene3D" id="3.40.50.1820">
    <property type="entry name" value="alpha/beta hydrolase"/>
    <property type="match status" value="1"/>
</dbReference>
<feature type="compositionally biased region" description="Low complexity" evidence="1">
    <location>
        <begin position="565"/>
        <end position="588"/>
    </location>
</feature>
<feature type="compositionally biased region" description="Gly residues" evidence="1">
    <location>
        <begin position="489"/>
        <end position="500"/>
    </location>
</feature>
<reference evidence="2 3" key="1">
    <citation type="submission" date="2018-10" db="EMBL/GenBank/DDBJ databases">
        <title>Fifty Aureobasidium pullulans genomes reveal a recombining polyextremotolerant generalist.</title>
        <authorList>
            <person name="Gostincar C."/>
            <person name="Turk M."/>
            <person name="Zajc J."/>
            <person name="Gunde-Cimerman N."/>
        </authorList>
    </citation>
    <scope>NUCLEOTIDE SEQUENCE [LARGE SCALE GENOMIC DNA]</scope>
    <source>
        <strain evidence="2 3">EXF-10081</strain>
    </source>
</reference>
<accession>A0AB74K3W2</accession>
<protein>
    <submittedName>
        <fullName evidence="2">DUF1749-domain-containing protein</fullName>
    </submittedName>
</protein>
<gene>
    <name evidence="2" type="ORF">D6D12_01352</name>
</gene>
<dbReference type="Proteomes" id="UP000310374">
    <property type="component" value="Unassembled WGS sequence"/>
</dbReference>
<name>A0AB74K3W2_AURPU</name>
<organism evidence="2 3">
    <name type="scientific">Aureobasidium pullulans</name>
    <name type="common">Black yeast</name>
    <name type="synonym">Pullularia pullulans</name>
    <dbReference type="NCBI Taxonomy" id="5580"/>
    <lineage>
        <taxon>Eukaryota</taxon>
        <taxon>Fungi</taxon>
        <taxon>Dikarya</taxon>
        <taxon>Ascomycota</taxon>
        <taxon>Pezizomycotina</taxon>
        <taxon>Dothideomycetes</taxon>
        <taxon>Dothideomycetidae</taxon>
        <taxon>Dothideales</taxon>
        <taxon>Saccotheciaceae</taxon>
        <taxon>Aureobasidium</taxon>
    </lineage>
</organism>
<dbReference type="EMBL" id="QZAT01000008">
    <property type="protein sequence ID" value="THX33731.1"/>
    <property type="molecule type" value="Genomic_DNA"/>
</dbReference>
<evidence type="ECO:0000313" key="2">
    <source>
        <dbReference type="EMBL" id="THX33731.1"/>
    </source>
</evidence>